<evidence type="ECO:0000313" key="2">
    <source>
        <dbReference type="Proteomes" id="UP001589716"/>
    </source>
</evidence>
<evidence type="ECO:0000313" key="1">
    <source>
        <dbReference type="EMBL" id="MFB9558351.1"/>
    </source>
</evidence>
<sequence>MTERAARAGGLHLPGAEHATVAELGEVGQADAGKVGEQVGRGGLGWRGLRAGAEGAAFGWTDL</sequence>
<accession>A0ABV5QXS7</accession>
<organism evidence="1 2">
    <name type="scientific">Streptomyces roseoviridis</name>
    <dbReference type="NCBI Taxonomy" id="67361"/>
    <lineage>
        <taxon>Bacteria</taxon>
        <taxon>Bacillati</taxon>
        <taxon>Actinomycetota</taxon>
        <taxon>Actinomycetes</taxon>
        <taxon>Kitasatosporales</taxon>
        <taxon>Streptomycetaceae</taxon>
        <taxon>Streptomyces</taxon>
    </lineage>
</organism>
<reference evidence="1 2" key="1">
    <citation type="submission" date="2024-09" db="EMBL/GenBank/DDBJ databases">
        <authorList>
            <person name="Sun Q."/>
            <person name="Mori K."/>
        </authorList>
    </citation>
    <scope>NUCLEOTIDE SEQUENCE [LARGE SCALE GENOMIC DNA]</scope>
    <source>
        <strain evidence="1 2">JCM 4414</strain>
    </source>
</reference>
<comment type="caution">
    <text evidence="1">The sequence shown here is derived from an EMBL/GenBank/DDBJ whole genome shotgun (WGS) entry which is preliminary data.</text>
</comment>
<dbReference type="RefSeq" id="WP_345483625.1">
    <property type="nucleotide sequence ID" value="NZ_BAAAWU010000001.1"/>
</dbReference>
<keyword evidence="2" id="KW-1185">Reference proteome</keyword>
<proteinExistence type="predicted"/>
<protein>
    <submittedName>
        <fullName evidence="1">Uncharacterized protein</fullName>
    </submittedName>
</protein>
<dbReference type="Proteomes" id="UP001589716">
    <property type="component" value="Unassembled WGS sequence"/>
</dbReference>
<dbReference type="EMBL" id="JBHMCT010000020">
    <property type="protein sequence ID" value="MFB9558351.1"/>
    <property type="molecule type" value="Genomic_DNA"/>
</dbReference>
<gene>
    <name evidence="1" type="ORF">ACFFTP_29715</name>
</gene>
<name>A0ABV5QXS7_9ACTN</name>